<proteinExistence type="predicted"/>
<evidence type="ECO:0000313" key="1">
    <source>
        <dbReference type="EMBL" id="KAF7770077.1"/>
    </source>
</evidence>
<name>A0AAD4FRN7_9GAMM</name>
<dbReference type="EMBL" id="AHBZ03000021">
    <property type="protein sequence ID" value="KAF7770077.1"/>
    <property type="molecule type" value="Genomic_DNA"/>
</dbReference>
<dbReference type="RefSeq" id="WP_010365137.1">
    <property type="nucleotide sequence ID" value="NZ_AHBZ03000021.1"/>
</dbReference>
<accession>A0AAD4FRN7</accession>
<sequence>MSYLVEPQNTDVLAQILLQLDPNQHDAVTLMHGIAHSQTALSTAVTGLLKRELQTFRDNNVLTNIVSQTSAQNMTLGADMNAATETLVELSKARLDQINEQIKDDI</sequence>
<protein>
    <submittedName>
        <fullName evidence="1">Uncharacterized protein</fullName>
    </submittedName>
</protein>
<dbReference type="AlphaFoldDB" id="A0AAD4FRN7"/>
<reference evidence="1" key="1">
    <citation type="journal article" date="2012" name="J. Bacteriol.">
        <title>Genome sequences of type strains of seven species of the marine bacterium Pseudoalteromonas.</title>
        <authorList>
            <person name="Xie B.B."/>
            <person name="Shu Y.L."/>
            <person name="Qin Q.L."/>
            <person name="Rong J.C."/>
            <person name="Zhang X.Y."/>
            <person name="Chen X.L."/>
            <person name="Shi M."/>
            <person name="He H.L."/>
            <person name="Zhou B.C."/>
            <person name="Zhang Y.Z."/>
        </authorList>
    </citation>
    <scope>NUCLEOTIDE SEQUENCE</scope>
    <source>
        <strain evidence="1">DSM 8771</strain>
    </source>
</reference>
<dbReference type="Proteomes" id="UP000016487">
    <property type="component" value="Unassembled WGS sequence"/>
</dbReference>
<comment type="caution">
    <text evidence="1">The sequence shown here is derived from an EMBL/GenBank/DDBJ whole genome shotgun (WGS) entry which is preliminary data.</text>
</comment>
<evidence type="ECO:0000313" key="2">
    <source>
        <dbReference type="Proteomes" id="UP000016487"/>
    </source>
</evidence>
<gene>
    <name evidence="1" type="ORF">PCIT_a3030</name>
</gene>
<organism evidence="1 2">
    <name type="scientific">Pseudoalteromonas citrea</name>
    <dbReference type="NCBI Taxonomy" id="43655"/>
    <lineage>
        <taxon>Bacteria</taxon>
        <taxon>Pseudomonadati</taxon>
        <taxon>Pseudomonadota</taxon>
        <taxon>Gammaproteobacteria</taxon>
        <taxon>Alteromonadales</taxon>
        <taxon>Pseudoalteromonadaceae</taxon>
        <taxon>Pseudoalteromonas</taxon>
    </lineage>
</organism>
<reference evidence="1" key="2">
    <citation type="submission" date="2015-03" db="EMBL/GenBank/DDBJ databases">
        <title>Genome sequence of Pseudoalteromonas citrea.</title>
        <authorList>
            <person name="Xie B.-B."/>
            <person name="Rong J.-C."/>
            <person name="Qin Q.-L."/>
            <person name="Zhang Y.-Z."/>
        </authorList>
    </citation>
    <scope>NUCLEOTIDE SEQUENCE</scope>
    <source>
        <strain evidence="1">DSM 8771</strain>
    </source>
</reference>